<dbReference type="Pfam" id="PF03069">
    <property type="entry name" value="FmdA_AmdA"/>
    <property type="match status" value="1"/>
</dbReference>
<evidence type="ECO:0000313" key="1">
    <source>
        <dbReference type="EMBL" id="KKM65815.1"/>
    </source>
</evidence>
<gene>
    <name evidence="1" type="ORF">LCGC14_1487430</name>
</gene>
<dbReference type="PANTHER" id="PTHR31891">
    <property type="entry name" value="FORMAMIDASE C869.04-RELATED"/>
    <property type="match status" value="1"/>
</dbReference>
<dbReference type="InterPro" id="IPR004304">
    <property type="entry name" value="FmdA_AmdA"/>
</dbReference>
<evidence type="ECO:0008006" key="2">
    <source>
        <dbReference type="Google" id="ProtNLM"/>
    </source>
</evidence>
<dbReference type="PANTHER" id="PTHR31891:SF1">
    <property type="entry name" value="FORMAMIDASE C869.04-RELATED"/>
    <property type="match status" value="1"/>
</dbReference>
<dbReference type="Gene3D" id="3.10.28.20">
    <property type="entry name" value="Acetamidase/Formamidase-like domains"/>
    <property type="match status" value="1"/>
</dbReference>
<organism evidence="1">
    <name type="scientific">marine sediment metagenome</name>
    <dbReference type="NCBI Taxonomy" id="412755"/>
    <lineage>
        <taxon>unclassified sequences</taxon>
        <taxon>metagenomes</taxon>
        <taxon>ecological metagenomes</taxon>
    </lineage>
</organism>
<accession>A0A0F9LNH7</accession>
<proteinExistence type="predicted"/>
<comment type="caution">
    <text evidence="1">The sequence shown here is derived from an EMBL/GenBank/DDBJ whole genome shotgun (WGS) entry which is preliminary data.</text>
</comment>
<reference evidence="1" key="1">
    <citation type="journal article" date="2015" name="Nature">
        <title>Complex archaea that bridge the gap between prokaryotes and eukaryotes.</title>
        <authorList>
            <person name="Spang A."/>
            <person name="Saw J.H."/>
            <person name="Jorgensen S.L."/>
            <person name="Zaremba-Niedzwiedzka K."/>
            <person name="Martijn J."/>
            <person name="Lind A.E."/>
            <person name="van Eijk R."/>
            <person name="Schleper C."/>
            <person name="Guy L."/>
            <person name="Ettema T.J."/>
        </authorList>
    </citation>
    <scope>NUCLEOTIDE SEQUENCE</scope>
</reference>
<dbReference type="GO" id="GO:0016811">
    <property type="term" value="F:hydrolase activity, acting on carbon-nitrogen (but not peptide) bonds, in linear amides"/>
    <property type="evidence" value="ECO:0007669"/>
    <property type="project" value="InterPro"/>
</dbReference>
<dbReference type="EMBL" id="LAZR01010655">
    <property type="protein sequence ID" value="KKM65815.1"/>
    <property type="molecule type" value="Genomic_DNA"/>
</dbReference>
<dbReference type="AlphaFoldDB" id="A0A0F9LNH7"/>
<name>A0A0F9LNH7_9ZZZZ</name>
<dbReference type="Gene3D" id="2.60.120.580">
    <property type="entry name" value="Acetamidase/Formamidase-like domains"/>
    <property type="match status" value="1"/>
</dbReference>
<dbReference type="SUPFAM" id="SSF141130">
    <property type="entry name" value="Acetamidase/Formamidase-like"/>
    <property type="match status" value="1"/>
</dbReference>
<protein>
    <recommendedName>
        <fullName evidence="2">Acetamidase</fullName>
    </recommendedName>
</protein>
<sequence>MKKFTLKDQGEFYYSIDPKNKPRMYLDIGETLIVETEDASSGQIRKLTNKRDYKKVPYSNPQSGPFYVNGAEKGDTLVVDLLKISPSIDQGITRLQKWWWYLSHKESAQTISDFLQPNIPDGLRIMPIEKNTVYFDQLALPYRPMIGTIGTAPELEAVSTYLPGHHGGNMDLPCVTNGCRLYFPVKVPGALLHLGDAHAIQGEGEISGVAVEMPSEVTLKVGLIKNKAIDWPRIENDEYIMSVGCTGVGRTLEDAIRLAYVNLNLWMEEYGIDRWDAWELCSFLGKVTLGNIWCVAAGFPKKYLRQIQS</sequence>